<organism evidence="1">
    <name type="scientific">Culex pipiens</name>
    <name type="common">House mosquito</name>
    <dbReference type="NCBI Taxonomy" id="7175"/>
    <lineage>
        <taxon>Eukaryota</taxon>
        <taxon>Metazoa</taxon>
        <taxon>Ecdysozoa</taxon>
        <taxon>Arthropoda</taxon>
        <taxon>Hexapoda</taxon>
        <taxon>Insecta</taxon>
        <taxon>Pterygota</taxon>
        <taxon>Neoptera</taxon>
        <taxon>Endopterygota</taxon>
        <taxon>Diptera</taxon>
        <taxon>Nematocera</taxon>
        <taxon>Culicoidea</taxon>
        <taxon>Culicidae</taxon>
        <taxon>Culicinae</taxon>
        <taxon>Culicini</taxon>
        <taxon>Culex</taxon>
        <taxon>Culex</taxon>
    </lineage>
</organism>
<protein>
    <submittedName>
        <fullName evidence="1">(northern house mosquito) hypothetical protein</fullName>
    </submittedName>
</protein>
<proteinExistence type="predicted"/>
<evidence type="ECO:0000313" key="1">
    <source>
        <dbReference type="EMBL" id="CAG6603375.1"/>
    </source>
</evidence>
<dbReference type="AlphaFoldDB" id="A0A8D8L613"/>
<reference evidence="1" key="1">
    <citation type="submission" date="2021-05" db="EMBL/GenBank/DDBJ databases">
        <authorList>
            <person name="Alioto T."/>
            <person name="Alioto T."/>
            <person name="Gomez Garrido J."/>
        </authorList>
    </citation>
    <scope>NUCLEOTIDE SEQUENCE</scope>
</reference>
<accession>A0A8D8L613</accession>
<dbReference type="EMBL" id="HBUE01351182">
    <property type="protein sequence ID" value="CAG6603375.1"/>
    <property type="molecule type" value="Transcribed_RNA"/>
</dbReference>
<sequence length="173" mass="18875">MEKPLPSNRSSNSSLFREIFACGDAVVREGLPESFGTSKLKSDSSSFEMLTSSGSSARTFSTFPSPSSNRMSLRNSSEHPCSIIKFISSRLSLRAFNPLPFDPTPSTLTPTESDLLLLSPFRDRLCVASVRNRSRTLFWCVTFPTRLEFVGDSSMTSIESSAFGLGCFTGVSA</sequence>
<name>A0A8D8L613_CULPI</name>
<dbReference type="EMBL" id="HBUE01244082">
    <property type="protein sequence ID" value="CAG6551081.1"/>
    <property type="molecule type" value="Transcribed_RNA"/>
</dbReference>